<dbReference type="SUPFAM" id="SSF82771">
    <property type="entry name" value="GIY-YIG endonuclease"/>
    <property type="match status" value="1"/>
</dbReference>
<feature type="region of interest" description="Disordered" evidence="2">
    <location>
        <begin position="108"/>
        <end position="127"/>
    </location>
</feature>
<keyword evidence="5" id="KW-1185">Reference proteome</keyword>
<sequence length="127" mass="14594">MRSLSRLDQGGHVYLMCSQPRGTLYLGVTSDLPLRLSQHRHGLKPGFTKQYGVHRLAWYEHHETIVAAIAREKAMKFWKRAWKVALIEEANPHWDDLALLFGHDPLPPHPRHAGERQHPLPGELDSL</sequence>
<dbReference type="EMBL" id="VJWA01000002">
    <property type="protein sequence ID" value="TRW14232.1"/>
    <property type="molecule type" value="Genomic_DNA"/>
</dbReference>
<protein>
    <submittedName>
        <fullName evidence="4">GIY-YIG nuclease family protein</fullName>
    </submittedName>
</protein>
<evidence type="ECO:0000256" key="1">
    <source>
        <dbReference type="ARBA" id="ARBA00007435"/>
    </source>
</evidence>
<gene>
    <name evidence="4" type="ORF">FMM06_10970</name>
</gene>
<evidence type="ECO:0000313" key="4">
    <source>
        <dbReference type="EMBL" id="TRW14232.1"/>
    </source>
</evidence>
<dbReference type="Proteomes" id="UP000317894">
    <property type="component" value="Unassembled WGS sequence"/>
</dbReference>
<dbReference type="InterPro" id="IPR035901">
    <property type="entry name" value="GIY-YIG_endonuc_sf"/>
</dbReference>
<dbReference type="OrthoDB" id="287318at2"/>
<evidence type="ECO:0000256" key="2">
    <source>
        <dbReference type="SAM" id="MobiDB-lite"/>
    </source>
</evidence>
<dbReference type="PROSITE" id="PS50164">
    <property type="entry name" value="GIY_YIG"/>
    <property type="match status" value="1"/>
</dbReference>
<feature type="domain" description="GIY-YIG" evidence="3">
    <location>
        <begin position="9"/>
        <end position="85"/>
    </location>
</feature>
<proteinExistence type="inferred from homology"/>
<dbReference type="Pfam" id="PF01541">
    <property type="entry name" value="GIY-YIG"/>
    <property type="match status" value="1"/>
</dbReference>
<dbReference type="Gene3D" id="3.40.1440.10">
    <property type="entry name" value="GIY-YIG endonuclease"/>
    <property type="match status" value="1"/>
</dbReference>
<name>A0A552U7N5_9SPHN</name>
<evidence type="ECO:0000259" key="3">
    <source>
        <dbReference type="PROSITE" id="PS50164"/>
    </source>
</evidence>
<dbReference type="InterPro" id="IPR050190">
    <property type="entry name" value="UPF0213_domain"/>
</dbReference>
<dbReference type="PANTHER" id="PTHR34477:SF5">
    <property type="entry name" value="BSL5627 PROTEIN"/>
    <property type="match status" value="1"/>
</dbReference>
<dbReference type="PANTHER" id="PTHR34477">
    <property type="entry name" value="UPF0213 PROTEIN YHBQ"/>
    <property type="match status" value="1"/>
</dbReference>
<dbReference type="CDD" id="cd10448">
    <property type="entry name" value="GIY-YIG_unchar_3"/>
    <property type="match status" value="1"/>
</dbReference>
<organism evidence="4 5">
    <name type="scientific">Glacieibacterium frigidum</name>
    <dbReference type="NCBI Taxonomy" id="2593303"/>
    <lineage>
        <taxon>Bacteria</taxon>
        <taxon>Pseudomonadati</taxon>
        <taxon>Pseudomonadota</taxon>
        <taxon>Alphaproteobacteria</taxon>
        <taxon>Sphingomonadales</taxon>
        <taxon>Sphingosinicellaceae</taxon>
        <taxon>Glacieibacterium</taxon>
    </lineage>
</organism>
<dbReference type="AlphaFoldDB" id="A0A552U7N5"/>
<accession>A0A552U7N5</accession>
<comment type="similarity">
    <text evidence="1">Belongs to the UPF0213 family.</text>
</comment>
<evidence type="ECO:0000313" key="5">
    <source>
        <dbReference type="Proteomes" id="UP000317894"/>
    </source>
</evidence>
<dbReference type="RefSeq" id="WP_144237437.1">
    <property type="nucleotide sequence ID" value="NZ_VJWA01000002.1"/>
</dbReference>
<dbReference type="InterPro" id="IPR000305">
    <property type="entry name" value="GIY-YIG_endonuc"/>
</dbReference>
<comment type="caution">
    <text evidence="4">The sequence shown here is derived from an EMBL/GenBank/DDBJ whole genome shotgun (WGS) entry which is preliminary data.</text>
</comment>
<reference evidence="4 5" key="1">
    <citation type="submission" date="2019-07" db="EMBL/GenBank/DDBJ databases">
        <title>Novel species isolated from glacier.</title>
        <authorList>
            <person name="Liu Q."/>
            <person name="Xin Y.-H."/>
        </authorList>
    </citation>
    <scope>NUCLEOTIDE SEQUENCE [LARGE SCALE GENOMIC DNA]</scope>
    <source>
        <strain evidence="4 5">LB1R16</strain>
    </source>
</reference>